<dbReference type="Gene3D" id="1.10.287.130">
    <property type="match status" value="1"/>
</dbReference>
<protein>
    <recommendedName>
        <fullName evidence="4">SpoOB alpha-helical domain-containing protein</fullName>
    </recommendedName>
</protein>
<dbReference type="InterPro" id="IPR016120">
    <property type="entry name" value="Sig_transdc_His_kin_SpoOB"/>
</dbReference>
<evidence type="ECO:0000256" key="1">
    <source>
        <dbReference type="ARBA" id="ARBA00022553"/>
    </source>
</evidence>
<dbReference type="eggNOG" id="COG3290">
    <property type="taxonomic scope" value="Bacteria"/>
</dbReference>
<keyword evidence="6" id="KW-1185">Reference proteome</keyword>
<gene>
    <name evidence="5" type="ordered locus">TTE0916</name>
</gene>
<dbReference type="SUPFAM" id="SSF55890">
    <property type="entry name" value="Sporulation response regulatory protein Spo0B"/>
    <property type="match status" value="1"/>
</dbReference>
<keyword evidence="1" id="KW-0597">Phosphoprotein</keyword>
<dbReference type="HOGENOM" id="CLU_2653311_0_0_9"/>
<dbReference type="AlphaFoldDB" id="Q8RBA6"/>
<evidence type="ECO:0000259" key="4">
    <source>
        <dbReference type="Pfam" id="PF14689"/>
    </source>
</evidence>
<evidence type="ECO:0000313" key="5">
    <source>
        <dbReference type="EMBL" id="AAM24172.1"/>
    </source>
</evidence>
<dbReference type="Pfam" id="PF14689">
    <property type="entry name" value="SPOB_a"/>
    <property type="match status" value="1"/>
</dbReference>
<dbReference type="Proteomes" id="UP000000555">
    <property type="component" value="Chromosome"/>
</dbReference>
<name>Q8RBA6_CALS4</name>
<sequence>MIRKRGMVVSDVEVLVEYMRKRRHELLNDLQVILGYAQLGKLDKVVDYIHRMIDNLNEEREIFNCENPQEIIKTLLKKA</sequence>
<evidence type="ECO:0000256" key="3">
    <source>
        <dbReference type="ARBA" id="ARBA00022777"/>
    </source>
</evidence>
<dbReference type="KEGG" id="tte:TTE0916"/>
<reference evidence="5 6" key="1">
    <citation type="journal article" date="2002" name="Genome Res.">
        <title>A complete sequence of the T. tengcongensis genome.</title>
        <authorList>
            <person name="Bao Q."/>
            <person name="Tian Y."/>
            <person name="Li W."/>
            <person name="Xu Z."/>
            <person name="Xuan Z."/>
            <person name="Hu S."/>
            <person name="Dong W."/>
            <person name="Yang J."/>
            <person name="Chen Y."/>
            <person name="Xue Y."/>
            <person name="Xu Y."/>
            <person name="Lai X."/>
            <person name="Huang L."/>
            <person name="Dong X."/>
            <person name="Ma Y."/>
            <person name="Ling L."/>
            <person name="Tan H."/>
            <person name="Chen R."/>
            <person name="Wang J."/>
            <person name="Yu J."/>
            <person name="Yang H."/>
        </authorList>
    </citation>
    <scope>NUCLEOTIDE SEQUENCE [LARGE SCALE GENOMIC DNA]</scope>
    <source>
        <strain evidence="6">DSM 15242 / JCM 11007 / NBRC 100824 / MB4</strain>
    </source>
</reference>
<dbReference type="GO" id="GO:0000155">
    <property type="term" value="F:phosphorelay sensor kinase activity"/>
    <property type="evidence" value="ECO:0007669"/>
    <property type="project" value="InterPro"/>
</dbReference>
<dbReference type="STRING" id="273068.TTE0916"/>
<evidence type="ECO:0000313" key="6">
    <source>
        <dbReference type="Proteomes" id="UP000000555"/>
    </source>
</evidence>
<keyword evidence="2" id="KW-0808">Transferase</keyword>
<organism evidence="5 6">
    <name type="scientific">Caldanaerobacter subterraneus subsp. tengcongensis (strain DSM 15242 / JCM 11007 / NBRC 100824 / MB4)</name>
    <name type="common">Thermoanaerobacter tengcongensis</name>
    <dbReference type="NCBI Taxonomy" id="273068"/>
    <lineage>
        <taxon>Bacteria</taxon>
        <taxon>Bacillati</taxon>
        <taxon>Bacillota</taxon>
        <taxon>Clostridia</taxon>
        <taxon>Thermoanaerobacterales</taxon>
        <taxon>Thermoanaerobacteraceae</taxon>
        <taxon>Caldanaerobacter</taxon>
    </lineage>
</organism>
<feature type="domain" description="SpoOB alpha-helical" evidence="4">
    <location>
        <begin position="6"/>
        <end position="65"/>
    </location>
</feature>
<evidence type="ECO:0000256" key="2">
    <source>
        <dbReference type="ARBA" id="ARBA00022679"/>
    </source>
</evidence>
<dbReference type="EMBL" id="AE008691">
    <property type="protein sequence ID" value="AAM24172.1"/>
    <property type="molecule type" value="Genomic_DNA"/>
</dbReference>
<dbReference type="InterPro" id="IPR039506">
    <property type="entry name" value="SPOB_a"/>
</dbReference>
<proteinExistence type="predicted"/>
<keyword evidence="3" id="KW-0418">Kinase</keyword>
<accession>Q8RBA6</accession>